<dbReference type="CDD" id="cd15566">
    <property type="entry name" value="PHD3_NSD"/>
    <property type="match status" value="1"/>
</dbReference>
<organism evidence="16 17">
    <name type="scientific">Orchesella cincta</name>
    <name type="common">Springtail</name>
    <name type="synonym">Podura cincta</name>
    <dbReference type="NCBI Taxonomy" id="48709"/>
    <lineage>
        <taxon>Eukaryota</taxon>
        <taxon>Metazoa</taxon>
        <taxon>Ecdysozoa</taxon>
        <taxon>Arthropoda</taxon>
        <taxon>Hexapoda</taxon>
        <taxon>Collembola</taxon>
        <taxon>Entomobryomorpha</taxon>
        <taxon>Entomobryoidea</taxon>
        <taxon>Orchesellidae</taxon>
        <taxon>Orchesellinae</taxon>
        <taxon>Orchesella</taxon>
    </lineage>
</organism>
<dbReference type="SUPFAM" id="SSF63748">
    <property type="entry name" value="Tudor/PWWP/MBT"/>
    <property type="match status" value="2"/>
</dbReference>
<evidence type="ECO:0000256" key="1">
    <source>
        <dbReference type="ARBA" id="ARBA00004123"/>
    </source>
</evidence>
<feature type="region of interest" description="Disordered" evidence="12">
    <location>
        <begin position="928"/>
        <end position="1061"/>
    </location>
</feature>
<evidence type="ECO:0000256" key="6">
    <source>
        <dbReference type="ARBA" id="ARBA00022691"/>
    </source>
</evidence>
<dbReference type="OrthoDB" id="422362at2759"/>
<dbReference type="GO" id="GO:0032259">
    <property type="term" value="P:methylation"/>
    <property type="evidence" value="ECO:0007669"/>
    <property type="project" value="UniProtKB-KW"/>
</dbReference>
<comment type="caution">
    <text evidence="16">The sequence shown here is derived from an EMBL/GenBank/DDBJ whole genome shotgun (WGS) entry which is preliminary data.</text>
</comment>
<evidence type="ECO:0000259" key="13">
    <source>
        <dbReference type="PROSITE" id="PS50280"/>
    </source>
</evidence>
<dbReference type="InterPro" id="IPR013083">
    <property type="entry name" value="Znf_RING/FYVE/PHD"/>
</dbReference>
<dbReference type="GO" id="GO:0005634">
    <property type="term" value="C:nucleus"/>
    <property type="evidence" value="ECO:0007669"/>
    <property type="project" value="UniProtKB-SubCell"/>
</dbReference>
<keyword evidence="8" id="KW-0677">Repeat</keyword>
<evidence type="ECO:0000256" key="12">
    <source>
        <dbReference type="SAM" id="MobiDB-lite"/>
    </source>
</evidence>
<dbReference type="CDD" id="cd15568">
    <property type="entry name" value="PHD5_NSD"/>
    <property type="match status" value="1"/>
</dbReference>
<evidence type="ECO:0000313" key="16">
    <source>
        <dbReference type="EMBL" id="ODM92236.1"/>
    </source>
</evidence>
<dbReference type="InterPro" id="IPR050777">
    <property type="entry name" value="SET2_Histone-Lys_MeTrsfase"/>
</dbReference>
<feature type="domain" description="AWS" evidence="15">
    <location>
        <begin position="660"/>
        <end position="712"/>
    </location>
</feature>
<keyword evidence="5 16" id="KW-0808">Transferase</keyword>
<dbReference type="STRING" id="48709.A0A1D2MGU5"/>
<keyword evidence="7" id="KW-0479">Metal-binding</keyword>
<evidence type="ECO:0000313" key="17">
    <source>
        <dbReference type="Proteomes" id="UP000094527"/>
    </source>
</evidence>
<accession>A0A1D2MGU5</accession>
<dbReference type="InterPro" id="IPR055197">
    <property type="entry name" value="PHDvar_NSD"/>
</dbReference>
<reference evidence="16 17" key="1">
    <citation type="journal article" date="2016" name="Genome Biol. Evol.">
        <title>Gene Family Evolution Reflects Adaptation to Soil Environmental Stressors in the Genome of the Collembolan Orchesella cincta.</title>
        <authorList>
            <person name="Faddeeva-Vakhrusheva A."/>
            <person name="Derks M.F."/>
            <person name="Anvar S.Y."/>
            <person name="Agamennone V."/>
            <person name="Suring W."/>
            <person name="Smit S."/>
            <person name="van Straalen N.M."/>
            <person name="Roelofs D."/>
        </authorList>
    </citation>
    <scope>NUCLEOTIDE SEQUENCE [LARGE SCALE GENOMIC DNA]</scope>
    <source>
        <tissue evidence="16">Mixed pool</tissue>
    </source>
</reference>
<dbReference type="GO" id="GO:0005694">
    <property type="term" value="C:chromosome"/>
    <property type="evidence" value="ECO:0007669"/>
    <property type="project" value="UniProtKB-SubCell"/>
</dbReference>
<feature type="domain" description="PWWP" evidence="14">
    <location>
        <begin position="529"/>
        <end position="581"/>
    </location>
</feature>
<keyword evidence="17" id="KW-1185">Reference proteome</keyword>
<evidence type="ECO:0000256" key="8">
    <source>
        <dbReference type="ARBA" id="ARBA00022737"/>
    </source>
</evidence>
<keyword evidence="3" id="KW-0158">Chromosome</keyword>
<evidence type="ECO:0000256" key="2">
    <source>
        <dbReference type="ARBA" id="ARBA00004286"/>
    </source>
</evidence>
<dbReference type="Pfam" id="PF22908">
    <property type="entry name" value="PHD_NSD"/>
    <property type="match status" value="1"/>
</dbReference>
<dbReference type="Gene3D" id="2.170.270.10">
    <property type="entry name" value="SET domain"/>
    <property type="match status" value="1"/>
</dbReference>
<dbReference type="PROSITE" id="PS50280">
    <property type="entry name" value="SET"/>
    <property type="match status" value="1"/>
</dbReference>
<dbReference type="InterPro" id="IPR055198">
    <property type="entry name" value="NSD_PHD"/>
</dbReference>
<dbReference type="Pfam" id="PF23004">
    <property type="entry name" value="PHDvar_NSD"/>
    <property type="match status" value="1"/>
</dbReference>
<dbReference type="InterPro" id="IPR006560">
    <property type="entry name" value="AWS_dom"/>
</dbReference>
<dbReference type="EMBL" id="LJIJ01001291">
    <property type="protein sequence ID" value="ODM92236.1"/>
    <property type="molecule type" value="Genomic_DNA"/>
</dbReference>
<feature type="compositionally biased region" description="Polar residues" evidence="12">
    <location>
        <begin position="933"/>
        <end position="950"/>
    </location>
</feature>
<dbReference type="SMART" id="SM00317">
    <property type="entry name" value="SET"/>
    <property type="match status" value="1"/>
</dbReference>
<dbReference type="InterPro" id="IPR000313">
    <property type="entry name" value="PWWP_dom"/>
</dbReference>
<dbReference type="Gene3D" id="2.30.30.140">
    <property type="match status" value="2"/>
</dbReference>
<dbReference type="Proteomes" id="UP000094527">
    <property type="component" value="Unassembled WGS sequence"/>
</dbReference>
<dbReference type="GO" id="GO:0008170">
    <property type="term" value="F:N-methyltransferase activity"/>
    <property type="evidence" value="ECO:0007669"/>
    <property type="project" value="UniProtKB-ARBA"/>
</dbReference>
<evidence type="ECO:0000256" key="10">
    <source>
        <dbReference type="ARBA" id="ARBA00022833"/>
    </source>
</evidence>
<dbReference type="CDD" id="cd05162">
    <property type="entry name" value="PWWP"/>
    <property type="match status" value="1"/>
</dbReference>
<feature type="region of interest" description="Disordered" evidence="12">
    <location>
        <begin position="1109"/>
        <end position="1147"/>
    </location>
</feature>
<keyword evidence="10" id="KW-0862">Zinc</keyword>
<feature type="domain" description="PWWP" evidence="14">
    <location>
        <begin position="49"/>
        <end position="114"/>
    </location>
</feature>
<evidence type="ECO:0000256" key="7">
    <source>
        <dbReference type="ARBA" id="ARBA00022723"/>
    </source>
</evidence>
<dbReference type="Pfam" id="PF00856">
    <property type="entry name" value="SET"/>
    <property type="match status" value="1"/>
</dbReference>
<dbReference type="PANTHER" id="PTHR22884">
    <property type="entry name" value="SET DOMAIN PROTEINS"/>
    <property type="match status" value="1"/>
</dbReference>
<dbReference type="InterPro" id="IPR001965">
    <property type="entry name" value="Znf_PHD"/>
</dbReference>
<dbReference type="Pfam" id="PF17907">
    <property type="entry name" value="AWS"/>
    <property type="match status" value="1"/>
</dbReference>
<dbReference type="GO" id="GO:0008270">
    <property type="term" value="F:zinc ion binding"/>
    <property type="evidence" value="ECO:0007669"/>
    <property type="project" value="UniProtKB-KW"/>
</dbReference>
<comment type="subcellular location">
    <subcellularLocation>
        <location evidence="2">Chromosome</location>
    </subcellularLocation>
    <subcellularLocation>
        <location evidence="1">Nucleus</location>
    </subcellularLocation>
</comment>
<evidence type="ECO:0000256" key="3">
    <source>
        <dbReference type="ARBA" id="ARBA00022454"/>
    </source>
</evidence>
<keyword evidence="11" id="KW-0539">Nucleus</keyword>
<dbReference type="PROSITE" id="PS51215">
    <property type="entry name" value="AWS"/>
    <property type="match status" value="1"/>
</dbReference>
<dbReference type="OMA" id="HPECVGY"/>
<dbReference type="InterPro" id="IPR046341">
    <property type="entry name" value="SET_dom_sf"/>
</dbReference>
<dbReference type="InterPro" id="IPR001214">
    <property type="entry name" value="SET_dom"/>
</dbReference>
<sequence>MGKQKGSSSLEDFQESMKKMKKTELIQYLKGHHFLRPCSQDKPNEWPEQGELVWARSLGSVFWPAFIAKVEDVETNVEGADEVDDSAYRFVMFLETDFRVAPIPWEHIIPLRDHDTQEVMFPLFNKLVVKRSWTPTTCYKKSLRLLRDFLEVAPSERQTKAIDLYNAQTKSKKAPPKKVANEEKAVLVKNEVVVEAEKKRQEGLRVSERIVRKIIVKENESQIKENAITKTESPAEEKVVVKSSKSSALSRPEVGGERLKQWVKEKFEAIDKQFTFDSKPARCHTCKAVLESDKEVKQCHGFPHHVECLVKQDGDGDTPVYKCKTCTEKVCFVCKQLKHGEVLKDEKETQGKEKSKEGALPVKCSRCDLRYHIKCLEDWPQAEIQGQSGPIICPVHFCHTCLGDQRINNQMRDYTVTPSKAFRCSECLSTYHKGCLPAGCGEDVEGKDYIVCPKHKLPQLKVSQRRIGCLSCYKPLKSKQDRVECTLCTQIFHPECVGYIGKTKERYTLQDFGKIYKCASCFWGLFPVYGQVVWFQQSHSQYWPARILYPKEFRNRNQFAKRLLGQFSIEYFGTTSFYDNASRATPLHLTTVDIFKAMKVYQDIPKIQRAHEEAAFGELFAEDFRRELLPKAKPIYKEIKRNVYRTNKSFSIEKNIKTDSHDGMCSCSEDSKSEEVCLPDSGCHNRDTEMECSDKTCGGGKRCTNRMFQRREDDTPFLQLIPMKNKGWGITAKVNFSCGDFVGEYRGEVIDAEEKNRRLERKVEEDPLYILEIDKGLFIDAEYMGSLSRLINHSCEPNCEVRRYASSKGKAVGGVFAVRDIKIGEEVTFNYAYGNESNAPFRCHCGSSKCLIFIGKRVPDGFEIEGDTIDDEVDKWDDVCSICGFGGRVICCEFPGCRKVCHYQCVGLTKPPRSDWCCPEHPEEILKKKRSPNQKSSKAKANTATSKPSNSKLSKQGGKSQKRSQTPPKGKQKIGNNSSDLTTPNPQSMQRSTVGVSVPQPPKRKRKSIPAPNSEPTQKKGKMSTVVADIPKEISDTPTSAGKQPSVLRNSSKNMQTNLIDTKDVKPPSVFLEPAVDSDKRQVSKRKTDSSDVHPIEGRFLFPERITRRRNSVQLPAKIKPTTRSNSSPTDFDGENKSGRRASLQPDVSQLGDNAIISEGSTATQEILQQGSVMTRATIRARSLRSQNQSKGSAPFSPLALNSIPLHGVVPPVFITDTLVPAETDKNSEVTVGIRTRTSPRKATPQSCQINLNSDQTASDMKNGPSSTTADSTLLTFNQIKQEPYDFEEESNIISPMKPRKRTRFFDQNSESLEDTGFGSDFAYADTDTDSDLETIFVGPSVAALRGRFSSSNANSVG</sequence>
<dbReference type="SUPFAM" id="SSF57903">
    <property type="entry name" value="FYVE/PHD zinc finger"/>
    <property type="match status" value="2"/>
</dbReference>
<keyword evidence="9" id="KW-0863">Zinc-finger</keyword>
<dbReference type="SMART" id="SM00249">
    <property type="entry name" value="PHD"/>
    <property type="match status" value="4"/>
</dbReference>
<dbReference type="SMART" id="SM00570">
    <property type="entry name" value="AWS"/>
    <property type="match status" value="1"/>
</dbReference>
<proteinExistence type="predicted"/>
<dbReference type="GO" id="GO:0042054">
    <property type="term" value="F:histone methyltransferase activity"/>
    <property type="evidence" value="ECO:0007669"/>
    <property type="project" value="InterPro"/>
</dbReference>
<evidence type="ECO:0000256" key="4">
    <source>
        <dbReference type="ARBA" id="ARBA00022603"/>
    </source>
</evidence>
<dbReference type="GO" id="GO:0008757">
    <property type="term" value="F:S-adenosylmethionine-dependent methyltransferase activity"/>
    <property type="evidence" value="ECO:0007669"/>
    <property type="project" value="UniProtKB-ARBA"/>
</dbReference>
<feature type="compositionally biased region" description="Low complexity" evidence="12">
    <location>
        <begin position="951"/>
        <end position="965"/>
    </location>
</feature>
<feature type="compositionally biased region" description="Polar residues" evidence="12">
    <location>
        <begin position="1036"/>
        <end position="1060"/>
    </location>
</feature>
<keyword evidence="4 16" id="KW-0489">Methyltransferase</keyword>
<feature type="compositionally biased region" description="Polar residues" evidence="12">
    <location>
        <begin position="974"/>
        <end position="995"/>
    </location>
</feature>
<dbReference type="Gene3D" id="3.30.40.10">
    <property type="entry name" value="Zinc/RING finger domain, C3HC4 (zinc finger)"/>
    <property type="match status" value="1"/>
</dbReference>
<name>A0A1D2MGU5_ORCCI</name>
<dbReference type="PROSITE" id="PS50812">
    <property type="entry name" value="PWWP"/>
    <property type="match status" value="2"/>
</dbReference>
<evidence type="ECO:0000256" key="5">
    <source>
        <dbReference type="ARBA" id="ARBA00022679"/>
    </source>
</evidence>
<evidence type="ECO:0000259" key="14">
    <source>
        <dbReference type="PROSITE" id="PS50812"/>
    </source>
</evidence>
<feature type="domain" description="SET" evidence="13">
    <location>
        <begin position="716"/>
        <end position="832"/>
    </location>
</feature>
<dbReference type="SUPFAM" id="SSF82199">
    <property type="entry name" value="SET domain"/>
    <property type="match status" value="1"/>
</dbReference>
<protein>
    <submittedName>
        <fullName evidence="16">Histone-lysine N-methyltransferase, H3 lysine-36 and H4 lysine-20 specific</fullName>
    </submittedName>
</protein>
<dbReference type="InterPro" id="IPR011011">
    <property type="entry name" value="Znf_FYVE_PHD"/>
</dbReference>
<gene>
    <name evidence="16" type="ORF">Ocin01_14448</name>
</gene>
<evidence type="ECO:0000256" key="11">
    <source>
        <dbReference type="ARBA" id="ARBA00023242"/>
    </source>
</evidence>
<evidence type="ECO:0000256" key="9">
    <source>
        <dbReference type="ARBA" id="ARBA00022771"/>
    </source>
</evidence>
<evidence type="ECO:0000259" key="15">
    <source>
        <dbReference type="PROSITE" id="PS51215"/>
    </source>
</evidence>
<keyword evidence="6" id="KW-0949">S-adenosyl-L-methionine</keyword>